<reference evidence="1 2" key="1">
    <citation type="submission" date="2020-03" db="EMBL/GenBank/DDBJ databases">
        <title>Soil Listeria distribution.</title>
        <authorList>
            <person name="Liao J."/>
            <person name="Wiedmann M."/>
        </authorList>
    </citation>
    <scope>NUCLEOTIDE SEQUENCE [LARGE SCALE GENOMIC DNA]</scope>
    <source>
        <strain evidence="1 2">FSL L7-0072</strain>
    </source>
</reference>
<name>A0A7X0ZJR9_9LIST</name>
<organism evidence="1 2">
    <name type="scientific">Listeria farberi</name>
    <dbReference type="NCBI Taxonomy" id="2713500"/>
    <lineage>
        <taxon>Bacteria</taxon>
        <taxon>Bacillati</taxon>
        <taxon>Bacillota</taxon>
        <taxon>Bacilli</taxon>
        <taxon>Bacillales</taxon>
        <taxon>Listeriaceae</taxon>
        <taxon>Listeria</taxon>
    </lineage>
</organism>
<sequence length="135" mass="14628">MIFDEIKKGMSDAAQVINSNFLKITSETGDTGWLDLPLKTSFSAGTSKPQYRKIGNRVEVRGQLIRASDAKGLFCTLPAGFRTSSSYIQGFVQGQQTSGSGASALVYVKPNGDLEVVSTTNDTAVWLDGIYFYID</sequence>
<evidence type="ECO:0000313" key="2">
    <source>
        <dbReference type="Proteomes" id="UP000558070"/>
    </source>
</evidence>
<dbReference type="Proteomes" id="UP000558070">
    <property type="component" value="Unassembled WGS sequence"/>
</dbReference>
<gene>
    <name evidence="1" type="ORF">HCB47_13345</name>
</gene>
<protein>
    <submittedName>
        <fullName evidence="1">Uncharacterized protein</fullName>
    </submittedName>
</protein>
<dbReference type="AlphaFoldDB" id="A0A7X0ZJR9"/>
<dbReference type="EMBL" id="JAARZO010000005">
    <property type="protein sequence ID" value="MBC2288600.1"/>
    <property type="molecule type" value="Genomic_DNA"/>
</dbReference>
<comment type="caution">
    <text evidence="1">The sequence shown here is derived from an EMBL/GenBank/DDBJ whole genome shotgun (WGS) entry which is preliminary data.</text>
</comment>
<proteinExistence type="predicted"/>
<evidence type="ECO:0000313" key="1">
    <source>
        <dbReference type="EMBL" id="MBC2288600.1"/>
    </source>
</evidence>
<accession>A0A7X0ZJR9</accession>